<sequence length="85" mass="10051">MLVTWLTKPTRPDRALMMHRSGTMSRMSPLQTMNPELKLLKQLSPIMNIELQQRKALLQIMKQGLRLLKQSWLITRRELLPMNLI</sequence>
<dbReference type="EMBL" id="BK015142">
    <property type="protein sequence ID" value="DAD92723.1"/>
    <property type="molecule type" value="Genomic_DNA"/>
</dbReference>
<proteinExistence type="predicted"/>
<protein>
    <submittedName>
        <fullName evidence="1">Uncharacterized protein</fullName>
    </submittedName>
</protein>
<reference evidence="1" key="1">
    <citation type="journal article" date="2021" name="Proc. Natl. Acad. Sci. U.S.A.">
        <title>A Catalog of Tens of Thousands of Viruses from Human Metagenomes Reveals Hidden Associations with Chronic Diseases.</title>
        <authorList>
            <person name="Tisza M.J."/>
            <person name="Buck C.B."/>
        </authorList>
    </citation>
    <scope>NUCLEOTIDE SEQUENCE</scope>
    <source>
        <strain evidence="1">Ct9f93</strain>
    </source>
</reference>
<evidence type="ECO:0000313" key="1">
    <source>
        <dbReference type="EMBL" id="DAD92723.1"/>
    </source>
</evidence>
<accession>A0A8S5NF52</accession>
<name>A0A8S5NF52_9CAUD</name>
<organism evidence="1">
    <name type="scientific">Podoviridae sp. ct9f93</name>
    <dbReference type="NCBI Taxonomy" id="2826544"/>
    <lineage>
        <taxon>Viruses</taxon>
        <taxon>Duplodnaviria</taxon>
        <taxon>Heunggongvirae</taxon>
        <taxon>Uroviricota</taxon>
        <taxon>Caudoviricetes</taxon>
    </lineage>
</organism>